<comment type="caution">
    <text evidence="4">The sequence shown here is derived from an EMBL/GenBank/DDBJ whole genome shotgun (WGS) entry which is preliminary data.</text>
</comment>
<gene>
    <name evidence="4" type="ORF">Tsubulata_038802</name>
</gene>
<proteinExistence type="inferred from homology"/>
<sequence>MKNIIFPARMAPRSREEEEENVIFTSASTNVGAELSPEEGDLFSAVDARRASLRLISSLEQKEITEPGRRGVTMIRDYRARVEAELSSACDRILKLLESRLIPSATAAESKVLYLKMKGDHHRYLAELKREKALGGSTMKEEYLSAVEAYQRARDIAREELAATHPVRLELALNYSVFCRDILKDSFAGYHQARLAVEGADAELGKLEVEEESNKDSTTLWILQLLRDNLTLWGEPAETQVPGESMDHTSVAWGWEDYSIDANESSKADDEGAGGTPDLVPEFFKIKTLQLGGSSGGNGTGGSNSNDTSK</sequence>
<feature type="domain" description="14-3-3" evidence="3">
    <location>
        <begin position="1"/>
        <end position="247"/>
    </location>
</feature>
<dbReference type="AlphaFoldDB" id="A0A9Q0J9K7"/>
<dbReference type="InterPro" id="IPR023410">
    <property type="entry name" value="14-3-3_domain"/>
</dbReference>
<organism evidence="4 5">
    <name type="scientific">Turnera subulata</name>
    <dbReference type="NCBI Taxonomy" id="218843"/>
    <lineage>
        <taxon>Eukaryota</taxon>
        <taxon>Viridiplantae</taxon>
        <taxon>Streptophyta</taxon>
        <taxon>Embryophyta</taxon>
        <taxon>Tracheophyta</taxon>
        <taxon>Spermatophyta</taxon>
        <taxon>Magnoliopsida</taxon>
        <taxon>eudicotyledons</taxon>
        <taxon>Gunneridae</taxon>
        <taxon>Pentapetalae</taxon>
        <taxon>rosids</taxon>
        <taxon>fabids</taxon>
        <taxon>Malpighiales</taxon>
        <taxon>Passifloraceae</taxon>
        <taxon>Turnera</taxon>
    </lineage>
</organism>
<feature type="compositionally biased region" description="Gly residues" evidence="2">
    <location>
        <begin position="293"/>
        <end position="302"/>
    </location>
</feature>
<keyword evidence="5" id="KW-1185">Reference proteome</keyword>
<accession>A0A9Q0J9K7</accession>
<dbReference type="PRINTS" id="PR00305">
    <property type="entry name" value="1433ZETA"/>
</dbReference>
<feature type="region of interest" description="Disordered" evidence="2">
    <location>
        <begin position="290"/>
        <end position="310"/>
    </location>
</feature>
<dbReference type="Gene3D" id="1.20.190.20">
    <property type="entry name" value="14-3-3 domain"/>
    <property type="match status" value="1"/>
</dbReference>
<evidence type="ECO:0000256" key="2">
    <source>
        <dbReference type="SAM" id="MobiDB-lite"/>
    </source>
</evidence>
<dbReference type="InterPro" id="IPR000308">
    <property type="entry name" value="14-3-3"/>
</dbReference>
<dbReference type="Pfam" id="PF00244">
    <property type="entry name" value="14-3-3"/>
    <property type="match status" value="1"/>
</dbReference>
<evidence type="ECO:0000313" key="4">
    <source>
        <dbReference type="EMBL" id="KAJ4834511.1"/>
    </source>
</evidence>
<dbReference type="SUPFAM" id="SSF48445">
    <property type="entry name" value="14-3-3 protein"/>
    <property type="match status" value="1"/>
</dbReference>
<dbReference type="OrthoDB" id="10260625at2759"/>
<dbReference type="SMART" id="SM00101">
    <property type="entry name" value="14_3_3"/>
    <property type="match status" value="1"/>
</dbReference>
<name>A0A9Q0J9K7_9ROSI</name>
<comment type="similarity">
    <text evidence="1">Belongs to the 14-3-3 family.</text>
</comment>
<evidence type="ECO:0000313" key="5">
    <source>
        <dbReference type="Proteomes" id="UP001141552"/>
    </source>
</evidence>
<evidence type="ECO:0000256" key="1">
    <source>
        <dbReference type="ARBA" id="ARBA00006141"/>
    </source>
</evidence>
<protein>
    <recommendedName>
        <fullName evidence="3">14-3-3 domain-containing protein</fullName>
    </recommendedName>
</protein>
<reference evidence="4" key="1">
    <citation type="submission" date="2022-02" db="EMBL/GenBank/DDBJ databases">
        <authorList>
            <person name="Henning P.M."/>
            <person name="McCubbin A.G."/>
            <person name="Shore J.S."/>
        </authorList>
    </citation>
    <scope>NUCLEOTIDE SEQUENCE</scope>
    <source>
        <strain evidence="4">F60SS</strain>
        <tissue evidence="4">Leaves</tissue>
    </source>
</reference>
<dbReference type="EMBL" id="JAKUCV010004687">
    <property type="protein sequence ID" value="KAJ4834511.1"/>
    <property type="molecule type" value="Genomic_DNA"/>
</dbReference>
<dbReference type="PANTHER" id="PTHR18860">
    <property type="entry name" value="14-3-3 PROTEIN"/>
    <property type="match status" value="1"/>
</dbReference>
<dbReference type="InterPro" id="IPR036815">
    <property type="entry name" value="14-3-3_dom_sf"/>
</dbReference>
<reference evidence="4" key="2">
    <citation type="journal article" date="2023" name="Plants (Basel)">
        <title>Annotation of the Turnera subulata (Passifloraceae) Draft Genome Reveals the S-Locus Evolved after the Divergence of Turneroideae from Passifloroideae in a Stepwise Manner.</title>
        <authorList>
            <person name="Henning P.M."/>
            <person name="Roalson E.H."/>
            <person name="Mir W."/>
            <person name="McCubbin A.G."/>
            <person name="Shore J.S."/>
        </authorList>
    </citation>
    <scope>NUCLEOTIDE SEQUENCE</scope>
    <source>
        <strain evidence="4">F60SS</strain>
    </source>
</reference>
<evidence type="ECO:0000259" key="3">
    <source>
        <dbReference type="SMART" id="SM00101"/>
    </source>
</evidence>
<dbReference type="Proteomes" id="UP001141552">
    <property type="component" value="Unassembled WGS sequence"/>
</dbReference>